<keyword evidence="3" id="KW-1185">Reference proteome</keyword>
<reference evidence="2 3" key="1">
    <citation type="submission" date="2019-02" db="EMBL/GenBank/DDBJ databases">
        <title>Pedobacter sp. RP-3-11 sp. nov., isolated from Arctic soil.</title>
        <authorList>
            <person name="Dahal R.H."/>
        </authorList>
    </citation>
    <scope>NUCLEOTIDE SEQUENCE [LARGE SCALE GENOMIC DNA]</scope>
    <source>
        <strain evidence="2 3">RP-3-11</strain>
    </source>
</reference>
<name>A0A4V2MM48_9SPHI</name>
<keyword evidence="1" id="KW-0472">Membrane</keyword>
<organism evidence="2 3">
    <name type="scientific">Pedobacter frigidisoli</name>
    <dbReference type="NCBI Taxonomy" id="2530455"/>
    <lineage>
        <taxon>Bacteria</taxon>
        <taxon>Pseudomonadati</taxon>
        <taxon>Bacteroidota</taxon>
        <taxon>Sphingobacteriia</taxon>
        <taxon>Sphingobacteriales</taxon>
        <taxon>Sphingobacteriaceae</taxon>
        <taxon>Pedobacter</taxon>
    </lineage>
</organism>
<evidence type="ECO:0000313" key="3">
    <source>
        <dbReference type="Proteomes" id="UP000291485"/>
    </source>
</evidence>
<gene>
    <name evidence="2" type="ORF">EZ449_16780</name>
</gene>
<dbReference type="AlphaFoldDB" id="A0A4V2MM48"/>
<evidence type="ECO:0000313" key="2">
    <source>
        <dbReference type="EMBL" id="TCD04604.1"/>
    </source>
</evidence>
<sequence length="126" mass="14638">MEIEKLTDQELFNIINGDISLDGSTSNVIKKEFMKRDFSIEKLDELGINYEVLKRARNNIGLTVKEKIVIILFPFMPPIQAILANKQLLKNNKSGWAQHWDYVLVGFSFWTITVILIARFFLFNKS</sequence>
<dbReference type="EMBL" id="SJSN01000014">
    <property type="protein sequence ID" value="TCD04604.1"/>
    <property type="molecule type" value="Genomic_DNA"/>
</dbReference>
<feature type="transmembrane region" description="Helical" evidence="1">
    <location>
        <begin position="103"/>
        <end position="122"/>
    </location>
</feature>
<keyword evidence="1" id="KW-0812">Transmembrane</keyword>
<dbReference type="Proteomes" id="UP000291485">
    <property type="component" value="Unassembled WGS sequence"/>
</dbReference>
<proteinExistence type="predicted"/>
<dbReference type="OrthoDB" id="1494821at2"/>
<evidence type="ECO:0000256" key="1">
    <source>
        <dbReference type="SAM" id="Phobius"/>
    </source>
</evidence>
<feature type="transmembrane region" description="Helical" evidence="1">
    <location>
        <begin position="64"/>
        <end position="83"/>
    </location>
</feature>
<accession>A0A4V2MM48</accession>
<protein>
    <submittedName>
        <fullName evidence="2">Uncharacterized protein</fullName>
    </submittedName>
</protein>
<dbReference type="RefSeq" id="WP_131560971.1">
    <property type="nucleotide sequence ID" value="NZ_SJSN01000014.1"/>
</dbReference>
<keyword evidence="1" id="KW-1133">Transmembrane helix</keyword>
<comment type="caution">
    <text evidence="2">The sequence shown here is derived from an EMBL/GenBank/DDBJ whole genome shotgun (WGS) entry which is preliminary data.</text>
</comment>